<evidence type="ECO:0000256" key="6">
    <source>
        <dbReference type="ARBA" id="ARBA00023136"/>
    </source>
</evidence>
<dbReference type="PANTHER" id="PTHR43829:SF9">
    <property type="entry name" value="AQUAPORIN-9"/>
    <property type="match status" value="1"/>
</dbReference>
<dbReference type="GO" id="GO:0015254">
    <property type="term" value="F:glycerol channel activity"/>
    <property type="evidence" value="ECO:0007669"/>
    <property type="project" value="TreeGrafter"/>
</dbReference>
<name>A0A7R8WAL1_9CRUS</name>
<dbReference type="GO" id="GO:0005886">
    <property type="term" value="C:plasma membrane"/>
    <property type="evidence" value="ECO:0007669"/>
    <property type="project" value="TreeGrafter"/>
</dbReference>
<dbReference type="SUPFAM" id="SSF81338">
    <property type="entry name" value="Aquaporin-like"/>
    <property type="match status" value="1"/>
</dbReference>
<gene>
    <name evidence="9" type="ORF">CTOB1V02_LOCUS5947</name>
</gene>
<organism evidence="9">
    <name type="scientific">Cyprideis torosa</name>
    <dbReference type="NCBI Taxonomy" id="163714"/>
    <lineage>
        <taxon>Eukaryota</taxon>
        <taxon>Metazoa</taxon>
        <taxon>Ecdysozoa</taxon>
        <taxon>Arthropoda</taxon>
        <taxon>Crustacea</taxon>
        <taxon>Oligostraca</taxon>
        <taxon>Ostracoda</taxon>
        <taxon>Podocopa</taxon>
        <taxon>Podocopida</taxon>
        <taxon>Cytherocopina</taxon>
        <taxon>Cytheroidea</taxon>
        <taxon>Cytherideidae</taxon>
        <taxon>Cyprideis</taxon>
    </lineage>
</organism>
<protein>
    <submittedName>
        <fullName evidence="9">Uncharacterized protein</fullName>
    </submittedName>
</protein>
<accession>A0A7R8WAL1</accession>
<reference evidence="9" key="1">
    <citation type="submission" date="2020-11" db="EMBL/GenBank/DDBJ databases">
        <authorList>
            <person name="Tran Van P."/>
        </authorList>
    </citation>
    <scope>NUCLEOTIDE SEQUENCE</scope>
</reference>
<dbReference type="GO" id="GO:0015250">
    <property type="term" value="F:water channel activity"/>
    <property type="evidence" value="ECO:0007669"/>
    <property type="project" value="TreeGrafter"/>
</dbReference>
<dbReference type="InterPro" id="IPR000425">
    <property type="entry name" value="MIP"/>
</dbReference>
<dbReference type="PANTHER" id="PTHR43829">
    <property type="entry name" value="AQUAPORIN OR AQUAGLYCEROPORIN RELATED"/>
    <property type="match status" value="1"/>
</dbReference>
<dbReference type="AlphaFoldDB" id="A0A7R8WAL1"/>
<dbReference type="InterPro" id="IPR023271">
    <property type="entry name" value="Aquaporin-like"/>
</dbReference>
<sequence>MGGDTMRGQSLDPLGVHMGSMRIPAGASPPDVLLPAHLHSIEVLEQGSNRTSATRGIFATYPNENTSTWAGFSDQVLGTFVLTTVVLAASDASKGPLAKGFTPLWVGIAAVVVGLSFGFVGGAGINPARDFAPRVFTAFVGYDDVFSAYNYWFWIPLVAPFLGGILSGFLFPLCFGYDPNSDSSRSDRYDLDRAANYS</sequence>
<dbReference type="EMBL" id="OB661366">
    <property type="protein sequence ID" value="CAD7228056.1"/>
    <property type="molecule type" value="Genomic_DNA"/>
</dbReference>
<comment type="subcellular location">
    <subcellularLocation>
        <location evidence="1">Membrane</location>
        <topology evidence="1">Multi-pass membrane protein</topology>
    </subcellularLocation>
</comment>
<dbReference type="OrthoDB" id="3222at2759"/>
<evidence type="ECO:0000256" key="1">
    <source>
        <dbReference type="ARBA" id="ARBA00004141"/>
    </source>
</evidence>
<evidence type="ECO:0000256" key="7">
    <source>
        <dbReference type="ARBA" id="ARBA00045280"/>
    </source>
</evidence>
<keyword evidence="6" id="KW-0472">Membrane</keyword>
<keyword evidence="3 8" id="KW-0813">Transport</keyword>
<dbReference type="PRINTS" id="PR00783">
    <property type="entry name" value="MINTRINSICP"/>
</dbReference>
<evidence type="ECO:0000256" key="5">
    <source>
        <dbReference type="ARBA" id="ARBA00022989"/>
    </source>
</evidence>
<evidence type="ECO:0000313" key="9">
    <source>
        <dbReference type="EMBL" id="CAD7228056.1"/>
    </source>
</evidence>
<evidence type="ECO:0000256" key="2">
    <source>
        <dbReference type="ARBA" id="ARBA00006175"/>
    </source>
</evidence>
<evidence type="ECO:0000256" key="3">
    <source>
        <dbReference type="ARBA" id="ARBA00022448"/>
    </source>
</evidence>
<evidence type="ECO:0000256" key="8">
    <source>
        <dbReference type="RuleBase" id="RU000477"/>
    </source>
</evidence>
<proteinExistence type="inferred from homology"/>
<dbReference type="Gene3D" id="1.20.1080.10">
    <property type="entry name" value="Glycerol uptake facilitator protein"/>
    <property type="match status" value="1"/>
</dbReference>
<dbReference type="Pfam" id="PF00230">
    <property type="entry name" value="MIP"/>
    <property type="match status" value="1"/>
</dbReference>
<keyword evidence="4 8" id="KW-0812">Transmembrane</keyword>
<keyword evidence="5" id="KW-1133">Transmembrane helix</keyword>
<comment type="function">
    <text evidence="7">Aquaglyceroporin that may modulate the water content and osmolytes during anhydrobiosis.</text>
</comment>
<evidence type="ECO:0000256" key="4">
    <source>
        <dbReference type="ARBA" id="ARBA00022692"/>
    </source>
</evidence>
<dbReference type="InterPro" id="IPR050363">
    <property type="entry name" value="MIP/Aquaporin"/>
</dbReference>
<comment type="similarity">
    <text evidence="2 8">Belongs to the MIP/aquaporin (TC 1.A.8) family.</text>
</comment>